<organism evidence="1 2">
    <name type="scientific">Streptomyces morookaense</name>
    <name type="common">Streptoverticillium morookaense</name>
    <dbReference type="NCBI Taxonomy" id="1970"/>
    <lineage>
        <taxon>Bacteria</taxon>
        <taxon>Bacillati</taxon>
        <taxon>Actinomycetota</taxon>
        <taxon>Actinomycetes</taxon>
        <taxon>Kitasatosporales</taxon>
        <taxon>Streptomycetaceae</taxon>
        <taxon>Streptomyces</taxon>
    </lineage>
</organism>
<protein>
    <submittedName>
        <fullName evidence="1">AAA family ATPase</fullName>
    </submittedName>
</protein>
<dbReference type="AlphaFoldDB" id="A0A7Y7E9P4"/>
<dbReference type="Gene3D" id="3.40.50.300">
    <property type="entry name" value="P-loop containing nucleotide triphosphate hydrolases"/>
    <property type="match status" value="1"/>
</dbReference>
<gene>
    <name evidence="1" type="ORF">HG542_23695</name>
</gene>
<dbReference type="Pfam" id="PF13671">
    <property type="entry name" value="AAA_33"/>
    <property type="match status" value="1"/>
</dbReference>
<sequence>MDQVRPRELDYLSFTFCGYRQEGGAMTEVVDLRYPAGDLLVVSGLPGSGKTTLIRRAVAPLDAAGVPVRCVDSQDSRLRLERRLPGRVPYGLYRPVARLLHFAALRRALRAGGSVVVHDSGRVGLVRRWLARGVRRRGGALHLLLLVVEPAVALEGQMRRGRRVPRRVFARHRRAMGRLVAGAAAGRLPRGVDSVAVLDREAADTVRIITFG</sequence>
<evidence type="ECO:0000313" key="1">
    <source>
        <dbReference type="EMBL" id="NVK80641.1"/>
    </source>
</evidence>
<evidence type="ECO:0000313" key="2">
    <source>
        <dbReference type="Proteomes" id="UP000587462"/>
    </source>
</evidence>
<dbReference type="InterPro" id="IPR027417">
    <property type="entry name" value="P-loop_NTPase"/>
</dbReference>
<keyword evidence="2" id="KW-1185">Reference proteome</keyword>
<dbReference type="Proteomes" id="UP000587462">
    <property type="component" value="Unassembled WGS sequence"/>
</dbReference>
<dbReference type="SUPFAM" id="SSF52540">
    <property type="entry name" value="P-loop containing nucleoside triphosphate hydrolases"/>
    <property type="match status" value="1"/>
</dbReference>
<dbReference type="EMBL" id="JABBXF010000059">
    <property type="protein sequence ID" value="NVK80641.1"/>
    <property type="molecule type" value="Genomic_DNA"/>
</dbReference>
<reference evidence="1 2" key="1">
    <citation type="submission" date="2020-04" db="EMBL/GenBank/DDBJ databases">
        <title>Draft Genome Sequence of Streptomyces morookaense DSM 40503, an 8-azaguanine-producing strain.</title>
        <authorList>
            <person name="Qi J."/>
            <person name="Gao J.-M."/>
        </authorList>
    </citation>
    <scope>NUCLEOTIDE SEQUENCE [LARGE SCALE GENOMIC DNA]</scope>
    <source>
        <strain evidence="1 2">DSM 40503</strain>
    </source>
</reference>
<accession>A0A7Y7E9P4</accession>
<proteinExistence type="predicted"/>
<name>A0A7Y7E9P4_STRMO</name>
<comment type="caution">
    <text evidence="1">The sequence shown here is derived from an EMBL/GenBank/DDBJ whole genome shotgun (WGS) entry which is preliminary data.</text>
</comment>